<dbReference type="AlphaFoldDB" id="A0A2T4AKY1"/>
<protein>
    <submittedName>
        <fullName evidence="2">Uncharacterized protein</fullName>
    </submittedName>
</protein>
<accession>A0A2T4AKY1</accession>
<keyword evidence="3" id="KW-1185">Reference proteome</keyword>
<gene>
    <name evidence="2" type="ORF">M431DRAFT_347825</name>
</gene>
<evidence type="ECO:0000313" key="2">
    <source>
        <dbReference type="EMBL" id="PTB57682.1"/>
    </source>
</evidence>
<name>A0A2T4AKY1_TRIHA</name>
<dbReference type="RefSeq" id="XP_024777359.1">
    <property type="nucleotide sequence ID" value="XM_024914459.1"/>
</dbReference>
<evidence type="ECO:0000313" key="3">
    <source>
        <dbReference type="Proteomes" id="UP000241690"/>
    </source>
</evidence>
<feature type="region of interest" description="Disordered" evidence="1">
    <location>
        <begin position="126"/>
        <end position="176"/>
    </location>
</feature>
<dbReference type="EMBL" id="KZ679677">
    <property type="protein sequence ID" value="PTB57682.1"/>
    <property type="molecule type" value="Genomic_DNA"/>
</dbReference>
<dbReference type="Proteomes" id="UP000241690">
    <property type="component" value="Unassembled WGS sequence"/>
</dbReference>
<feature type="compositionally biased region" description="Basic residues" evidence="1">
    <location>
        <begin position="153"/>
        <end position="165"/>
    </location>
</feature>
<organism evidence="2 3">
    <name type="scientific">Trichoderma harzianum CBS 226.95</name>
    <dbReference type="NCBI Taxonomy" id="983964"/>
    <lineage>
        <taxon>Eukaryota</taxon>
        <taxon>Fungi</taxon>
        <taxon>Dikarya</taxon>
        <taxon>Ascomycota</taxon>
        <taxon>Pezizomycotina</taxon>
        <taxon>Sordariomycetes</taxon>
        <taxon>Hypocreomycetidae</taxon>
        <taxon>Hypocreales</taxon>
        <taxon>Hypocreaceae</taxon>
        <taxon>Trichoderma</taxon>
    </lineage>
</organism>
<dbReference type="GeneID" id="36623024"/>
<sequence>MCRYDVEAAYALCVCLLANAFVLLCQDMMQLSAIQHAHEHTYTSSLDGFNVHVNQQHNAAEERTAFRHPADSVDQQAKPVWFRAAQDWPEPFHDKSHGRVRRPRNLNPDRLAAKAPIFHLQMQPTSTLRPRLRPSNPHQTSSPWACVESRTDRHQRHAASGRHVHQGAAAAPASRY</sequence>
<evidence type="ECO:0000256" key="1">
    <source>
        <dbReference type="SAM" id="MobiDB-lite"/>
    </source>
</evidence>
<reference evidence="2 3" key="1">
    <citation type="submission" date="2016-07" db="EMBL/GenBank/DDBJ databases">
        <title>Multiple horizontal gene transfer events from other fungi enriched the ability of initially mycotrophic Trichoderma (Ascomycota) to feed on dead plant biomass.</title>
        <authorList>
            <consortium name="DOE Joint Genome Institute"/>
            <person name="Aerts A."/>
            <person name="Atanasova L."/>
            <person name="Chenthamara K."/>
            <person name="Zhang J."/>
            <person name="Grujic M."/>
            <person name="Henrissat B."/>
            <person name="Kuo A."/>
            <person name="Salamov A."/>
            <person name="Lipzen A."/>
            <person name="Labutti K."/>
            <person name="Barry K."/>
            <person name="Miao Y."/>
            <person name="Rahimi M.J."/>
            <person name="Shen Q."/>
            <person name="Grigoriev I.V."/>
            <person name="Kubicek C.P."/>
            <person name="Druzhinina I.S."/>
        </authorList>
    </citation>
    <scope>NUCLEOTIDE SEQUENCE [LARGE SCALE GENOMIC DNA]</scope>
    <source>
        <strain evidence="2 3">CBS 226.95</strain>
    </source>
</reference>
<proteinExistence type="predicted"/>